<reference evidence="2 3" key="1">
    <citation type="submission" date="2024-10" db="EMBL/GenBank/DDBJ databases">
        <title>Updated reference genomes for cyclostephanoid diatoms.</title>
        <authorList>
            <person name="Roberts W.R."/>
            <person name="Alverson A.J."/>
        </authorList>
    </citation>
    <scope>NUCLEOTIDE SEQUENCE [LARGE SCALE GENOMIC DNA]</scope>
    <source>
        <strain evidence="2 3">AJA276-08</strain>
    </source>
</reference>
<dbReference type="AlphaFoldDB" id="A0ABD3N6K2"/>
<feature type="region of interest" description="Disordered" evidence="1">
    <location>
        <begin position="110"/>
        <end position="135"/>
    </location>
</feature>
<dbReference type="EMBL" id="JALLAZ020001599">
    <property type="protein sequence ID" value="KAL3771642.1"/>
    <property type="molecule type" value="Genomic_DNA"/>
</dbReference>
<sequence length="407" mass="45122">MPKTASTSVTRAFVRPMMSVSGLFVNVANSPNTCILGPGGCRSSWGRKSAVGEEVAEIAIVDDDDDNRTRSIDYHPPPPPIRCLPKEERYDVSRRRRDMVRRRSATSTILGRQYSDFGPDGPRRKRGRRRYQERRERERIAAARHALGPAMNTHVGLDTSLFGWILPNRPMVFSTFRDPVDRLLSSFHYGIRYGGGMPGEVDKCALPGTSSDGTLAGWQADVVSARRIVTTTNDTSVYVGLLRDYLTSCRNAADNAYVQFLDPRTKDVRVALENLERHVIVGLQSDLDGTLMRFRDVALRSCVGHPKFREMETVLSGSLAAAAAAADNGDGYFRKSATRVVASEGGPRDGELAADDWSRDDATVDAVELAPPDVNAFDDDLQRLVREMTAGDEVIYKRALELYYQAQ</sequence>
<dbReference type="Proteomes" id="UP001530315">
    <property type="component" value="Unassembled WGS sequence"/>
</dbReference>
<protein>
    <recommendedName>
        <fullName evidence="4">Protein-tyrosine sulfotransferase</fullName>
    </recommendedName>
</protein>
<evidence type="ECO:0008006" key="4">
    <source>
        <dbReference type="Google" id="ProtNLM"/>
    </source>
</evidence>
<proteinExistence type="predicted"/>
<evidence type="ECO:0000313" key="3">
    <source>
        <dbReference type="Proteomes" id="UP001530315"/>
    </source>
</evidence>
<dbReference type="InterPro" id="IPR027417">
    <property type="entry name" value="P-loop_NTPase"/>
</dbReference>
<evidence type="ECO:0000313" key="2">
    <source>
        <dbReference type="EMBL" id="KAL3771642.1"/>
    </source>
</evidence>
<name>A0ABD3N6K2_9STRA</name>
<comment type="caution">
    <text evidence="2">The sequence shown here is derived from an EMBL/GenBank/DDBJ whole genome shotgun (WGS) entry which is preliminary data.</text>
</comment>
<accession>A0ABD3N6K2</accession>
<dbReference type="Gene3D" id="3.40.50.300">
    <property type="entry name" value="P-loop containing nucleotide triphosphate hydrolases"/>
    <property type="match status" value="1"/>
</dbReference>
<organism evidence="2 3">
    <name type="scientific">Stephanodiscus triporus</name>
    <dbReference type="NCBI Taxonomy" id="2934178"/>
    <lineage>
        <taxon>Eukaryota</taxon>
        <taxon>Sar</taxon>
        <taxon>Stramenopiles</taxon>
        <taxon>Ochrophyta</taxon>
        <taxon>Bacillariophyta</taxon>
        <taxon>Coscinodiscophyceae</taxon>
        <taxon>Thalassiosirophycidae</taxon>
        <taxon>Stephanodiscales</taxon>
        <taxon>Stephanodiscaceae</taxon>
        <taxon>Stephanodiscus</taxon>
    </lineage>
</organism>
<feature type="compositionally biased region" description="Basic residues" evidence="1">
    <location>
        <begin position="123"/>
        <end position="132"/>
    </location>
</feature>
<keyword evidence="3" id="KW-1185">Reference proteome</keyword>
<evidence type="ECO:0000256" key="1">
    <source>
        <dbReference type="SAM" id="MobiDB-lite"/>
    </source>
</evidence>
<gene>
    <name evidence="2" type="ORF">ACHAW5_007344</name>
</gene>